<dbReference type="OrthoDB" id="10309135at2759"/>
<dbReference type="GeneID" id="25311112"/>
<evidence type="ECO:0000313" key="1">
    <source>
        <dbReference type="EMBL" id="KIW74852.1"/>
    </source>
</evidence>
<dbReference type="InterPro" id="IPR036770">
    <property type="entry name" value="Ankyrin_rpt-contain_sf"/>
</dbReference>
<dbReference type="HOGENOM" id="CLU_2015334_0_0_1"/>
<dbReference type="EMBL" id="KN846976">
    <property type="protein sequence ID" value="KIW74852.1"/>
    <property type="molecule type" value="Genomic_DNA"/>
</dbReference>
<organism evidence="1 2">
    <name type="scientific">Fonsecaea pedrosoi CBS 271.37</name>
    <dbReference type="NCBI Taxonomy" id="1442368"/>
    <lineage>
        <taxon>Eukaryota</taxon>
        <taxon>Fungi</taxon>
        <taxon>Dikarya</taxon>
        <taxon>Ascomycota</taxon>
        <taxon>Pezizomycotina</taxon>
        <taxon>Eurotiomycetes</taxon>
        <taxon>Chaetothyriomycetidae</taxon>
        <taxon>Chaetothyriales</taxon>
        <taxon>Herpotrichiellaceae</taxon>
        <taxon>Fonsecaea</taxon>
    </lineage>
</organism>
<dbReference type="SUPFAM" id="SSF48403">
    <property type="entry name" value="Ankyrin repeat"/>
    <property type="match status" value="1"/>
</dbReference>
<reference evidence="1 2" key="1">
    <citation type="submission" date="2015-01" db="EMBL/GenBank/DDBJ databases">
        <title>The Genome Sequence of Fonsecaea pedrosoi CBS 271.37.</title>
        <authorList>
            <consortium name="The Broad Institute Genomics Platform"/>
            <person name="Cuomo C."/>
            <person name="de Hoog S."/>
            <person name="Gorbushina A."/>
            <person name="Stielow B."/>
            <person name="Teixiera M."/>
            <person name="Abouelleil A."/>
            <person name="Chapman S.B."/>
            <person name="Priest M."/>
            <person name="Young S.K."/>
            <person name="Wortman J."/>
            <person name="Nusbaum C."/>
            <person name="Birren B."/>
        </authorList>
    </citation>
    <scope>NUCLEOTIDE SEQUENCE [LARGE SCALE GENOMIC DNA]</scope>
    <source>
        <strain evidence="1 2">CBS 271.37</strain>
    </source>
</reference>
<proteinExistence type="predicted"/>
<dbReference type="Gene3D" id="1.25.40.20">
    <property type="entry name" value="Ankyrin repeat-containing domain"/>
    <property type="match status" value="1"/>
</dbReference>
<evidence type="ECO:0000313" key="2">
    <source>
        <dbReference type="Proteomes" id="UP000053029"/>
    </source>
</evidence>
<accession>A0A0D2EK94</accession>
<name>A0A0D2EK94_9EURO</name>
<protein>
    <submittedName>
        <fullName evidence="1">Uncharacterized protein</fullName>
    </submittedName>
</protein>
<dbReference type="RefSeq" id="XP_013278660.1">
    <property type="nucleotide sequence ID" value="XM_013423206.1"/>
</dbReference>
<sequence length="123" mass="14018">MGPLLDFLRDDYRGPLTNSVEAQDFSQVELLLRSNTGNDEQSVDDRTLAMRTAVENDHLKMVDLLMGHGIKAKLDDFITDVHQNNTSIRREDEFHLLYITDIESNQYPSPPSCPWPPLGMTDI</sequence>
<dbReference type="AlphaFoldDB" id="A0A0D2EK94"/>
<dbReference type="VEuPathDB" id="FungiDB:Z517_11622"/>
<dbReference type="Proteomes" id="UP000053029">
    <property type="component" value="Unassembled WGS sequence"/>
</dbReference>
<keyword evidence="2" id="KW-1185">Reference proteome</keyword>
<gene>
    <name evidence="1" type="ORF">Z517_11622</name>
</gene>